<evidence type="ECO:0000313" key="2">
    <source>
        <dbReference type="Proteomes" id="UP001273350"/>
    </source>
</evidence>
<reference evidence="1 2" key="1">
    <citation type="submission" date="2023-11" db="EMBL/GenBank/DDBJ databases">
        <title>Unpublished Manusciprt.</title>
        <authorList>
            <person name="Saticioglu I.B."/>
            <person name="Ay H."/>
            <person name="Ajmi N."/>
            <person name="Altun S."/>
            <person name="Duman M."/>
        </authorList>
    </citation>
    <scope>NUCLEOTIDE SEQUENCE [LARGE SCALE GENOMIC DNA]</scope>
    <source>
        <strain evidence="1 2">Fl-318</strain>
    </source>
</reference>
<accession>A0ABU4R6F8</accession>
<dbReference type="Proteomes" id="UP001273350">
    <property type="component" value="Unassembled WGS sequence"/>
</dbReference>
<sequence length="71" mass="8299">MPNRNLEKTDSSVLTQLHKKQFASCENSPEASDRIKGIYFDLSMPLYGMSPQQYIEGTKYHNECFYKLNYV</sequence>
<name>A0ABU4R6F8_9FLAO</name>
<dbReference type="EMBL" id="JAWXVI010000001">
    <property type="protein sequence ID" value="MDX6188123.1"/>
    <property type="molecule type" value="Genomic_DNA"/>
</dbReference>
<evidence type="ECO:0000313" key="1">
    <source>
        <dbReference type="EMBL" id="MDX6188123.1"/>
    </source>
</evidence>
<proteinExistence type="predicted"/>
<keyword evidence="2" id="KW-1185">Reference proteome</keyword>
<comment type="caution">
    <text evidence="1">The sequence shown here is derived from an EMBL/GenBank/DDBJ whole genome shotgun (WGS) entry which is preliminary data.</text>
</comment>
<organism evidence="1 2">
    <name type="scientific">Flavobacterium cupriresistens</name>
    <dbReference type="NCBI Taxonomy" id="2893885"/>
    <lineage>
        <taxon>Bacteria</taxon>
        <taxon>Pseudomonadati</taxon>
        <taxon>Bacteroidota</taxon>
        <taxon>Flavobacteriia</taxon>
        <taxon>Flavobacteriales</taxon>
        <taxon>Flavobacteriaceae</taxon>
        <taxon>Flavobacterium</taxon>
    </lineage>
</organism>
<protein>
    <submittedName>
        <fullName evidence="1">Uncharacterized protein</fullName>
    </submittedName>
</protein>
<dbReference type="RefSeq" id="WP_230002475.1">
    <property type="nucleotide sequence ID" value="NZ_CP087134.1"/>
</dbReference>
<gene>
    <name evidence="1" type="ORF">SGQ83_02085</name>
</gene>